<feature type="domain" description="Protein phosphatase 1 regulatory subunit 35 C-terminal" evidence="5">
    <location>
        <begin position="299"/>
        <end position="388"/>
    </location>
</feature>
<accession>A0A154P9W5</accession>
<keyword evidence="7" id="KW-1185">Reference proteome</keyword>
<dbReference type="Proteomes" id="UP000076502">
    <property type="component" value="Unassembled WGS sequence"/>
</dbReference>
<gene>
    <name evidence="6" type="ORF">WN55_11226</name>
</gene>
<comment type="subcellular location">
    <subcellularLocation>
        <location evidence="1">Cytoplasm</location>
        <location evidence="1">Cytoskeleton</location>
        <location evidence="1">Microtubule organizing center</location>
        <location evidence="1">Centrosome</location>
        <location evidence="1">Centriole</location>
    </subcellularLocation>
</comment>
<evidence type="ECO:0000256" key="3">
    <source>
        <dbReference type="ARBA" id="ARBA00023212"/>
    </source>
</evidence>
<reference evidence="6 7" key="1">
    <citation type="submission" date="2015-07" db="EMBL/GenBank/DDBJ databases">
        <title>The genome of Dufourea novaeangliae.</title>
        <authorList>
            <person name="Pan H."/>
            <person name="Kapheim K."/>
        </authorList>
    </citation>
    <scope>NUCLEOTIDE SEQUENCE [LARGE SCALE GENOMIC DNA]</scope>
    <source>
        <strain evidence="6">0120121106</strain>
        <tissue evidence="6">Whole body</tissue>
    </source>
</reference>
<evidence type="ECO:0000256" key="4">
    <source>
        <dbReference type="ARBA" id="ARBA00029452"/>
    </source>
</evidence>
<evidence type="ECO:0000313" key="6">
    <source>
        <dbReference type="EMBL" id="KZC08642.1"/>
    </source>
</evidence>
<evidence type="ECO:0000259" key="5">
    <source>
        <dbReference type="Pfam" id="PF15503"/>
    </source>
</evidence>
<dbReference type="EMBL" id="KQ434853">
    <property type="protein sequence ID" value="KZC08642.1"/>
    <property type="molecule type" value="Genomic_DNA"/>
</dbReference>
<dbReference type="GO" id="GO:0005814">
    <property type="term" value="C:centriole"/>
    <property type="evidence" value="ECO:0007669"/>
    <property type="project" value="UniProtKB-SubCell"/>
</dbReference>
<keyword evidence="2" id="KW-0963">Cytoplasm</keyword>
<dbReference type="InterPro" id="IPR029135">
    <property type="entry name" value="PPP1R35_C"/>
</dbReference>
<evidence type="ECO:0000256" key="2">
    <source>
        <dbReference type="ARBA" id="ARBA00022490"/>
    </source>
</evidence>
<keyword evidence="3" id="KW-0206">Cytoskeleton</keyword>
<evidence type="ECO:0000313" key="7">
    <source>
        <dbReference type="Proteomes" id="UP000076502"/>
    </source>
</evidence>
<dbReference type="OrthoDB" id="8191506at2759"/>
<proteinExistence type="inferred from homology"/>
<protein>
    <recommendedName>
        <fullName evidence="5">Protein phosphatase 1 regulatory subunit 35 C-terminal domain-containing protein</fullName>
    </recommendedName>
</protein>
<organism evidence="6 7">
    <name type="scientific">Dufourea novaeangliae</name>
    <name type="common">Sweat bee</name>
    <dbReference type="NCBI Taxonomy" id="178035"/>
    <lineage>
        <taxon>Eukaryota</taxon>
        <taxon>Metazoa</taxon>
        <taxon>Ecdysozoa</taxon>
        <taxon>Arthropoda</taxon>
        <taxon>Hexapoda</taxon>
        <taxon>Insecta</taxon>
        <taxon>Pterygota</taxon>
        <taxon>Neoptera</taxon>
        <taxon>Endopterygota</taxon>
        <taxon>Hymenoptera</taxon>
        <taxon>Apocrita</taxon>
        <taxon>Aculeata</taxon>
        <taxon>Apoidea</taxon>
        <taxon>Anthophila</taxon>
        <taxon>Halictidae</taxon>
        <taxon>Rophitinae</taxon>
        <taxon>Dufourea</taxon>
    </lineage>
</organism>
<evidence type="ECO:0000256" key="1">
    <source>
        <dbReference type="ARBA" id="ARBA00004114"/>
    </source>
</evidence>
<dbReference type="AlphaFoldDB" id="A0A154P9W5"/>
<dbReference type="Pfam" id="PF15503">
    <property type="entry name" value="PPP1R35_C"/>
    <property type="match status" value="1"/>
</dbReference>
<comment type="similarity">
    <text evidence="4">Belongs to the PPP1R35 family.</text>
</comment>
<sequence length="425" mass="47759">MSENTKFFFRPKVRFCQTDADELNKEELKNSTDQKNANHLSKPKIRSIVTLDKPIILLKSDIVSNNLQSKISKSSDCTKKIESPPGCNNATDSCTEEIASPLINTSCKAGTQKPLSNLNNSQCAKLNSKEADKNKQSDKSSIDTTAISLAPIVQEETLDEVLKSQNSVKSAIVKRDYMKHSKIIVCKVKPCLSSTDSKKMNESRASTISFASRKAKTKSVDVMPCHKYGTVTSRTKTSHVKKIMIRDVAGPKVKPYIGPGVPRKRQDVKGLDTDKNASTKLHTSGEKLARPEYNSIMCTINKLNEMKQEKVVVDFEHLGASYKNFINRKISSALDFPLDEAVYKNLMDLSIDEKQLPSRLTRSKDPEPRQRDIVPILSDFFKPESTEEYCTAVSIKPRAAEVVDSWNPFKISDKIFEWKHRLDHV</sequence>
<name>A0A154P9W5_DUFNO</name>